<accession>K2MVK1</accession>
<keyword evidence="2" id="KW-0812">Transmembrane</keyword>
<evidence type="ECO:0000256" key="2">
    <source>
        <dbReference type="SAM" id="Phobius"/>
    </source>
</evidence>
<proteinExistence type="predicted"/>
<dbReference type="AlphaFoldDB" id="K2MVK1"/>
<dbReference type="Proteomes" id="UP000007350">
    <property type="component" value="Unassembled WGS sequence"/>
</dbReference>
<sequence>MRGAIFGLLFFSLLRGKEDFSLSPHNCFFFFHFILGFYYVGTVFFSFIKRMAWNAWRPLGTPSKQSQISMDLFDKWRSEQNISIADRGVDADPAKEEEHNSFMMRQNLNAYICYKQLDEYTSCLAKHHIIENTDRGHEINTKNNINVRKCRGTHKAYTACMGSQKNQETLLHSAALHNNCREFHAELMSCYDKNRELETKTSEPLCIPFYRRLLRCGLNHLWNDYWRALTKFGDAEEFHLYELSRDDNKKQEFLRVITSTVEQQREYLKNRREQEKGYYLPRPEKETASTDETMKAAAAVLAQERQ</sequence>
<keyword evidence="2" id="KW-0472">Membrane</keyword>
<evidence type="ECO:0000313" key="4">
    <source>
        <dbReference type="Proteomes" id="UP000007350"/>
    </source>
</evidence>
<gene>
    <name evidence="3" type="ORF">MOQ_000502</name>
</gene>
<name>K2MVK1_TRYCR</name>
<feature type="region of interest" description="Disordered" evidence="1">
    <location>
        <begin position="272"/>
        <end position="293"/>
    </location>
</feature>
<dbReference type="OrthoDB" id="270622at2759"/>
<dbReference type="EMBL" id="AHKC01001412">
    <property type="protein sequence ID" value="EKF39278.1"/>
    <property type="molecule type" value="Genomic_DNA"/>
</dbReference>
<comment type="caution">
    <text evidence="3">The sequence shown here is derived from an EMBL/GenBank/DDBJ whole genome shotgun (WGS) entry which is preliminary data.</text>
</comment>
<organism evidence="3 4">
    <name type="scientific">Trypanosoma cruzi marinkellei</name>
    <dbReference type="NCBI Taxonomy" id="85056"/>
    <lineage>
        <taxon>Eukaryota</taxon>
        <taxon>Discoba</taxon>
        <taxon>Euglenozoa</taxon>
        <taxon>Kinetoplastea</taxon>
        <taxon>Metakinetoplastina</taxon>
        <taxon>Trypanosomatida</taxon>
        <taxon>Trypanosomatidae</taxon>
        <taxon>Trypanosoma</taxon>
        <taxon>Schizotrypanum</taxon>
    </lineage>
</organism>
<keyword evidence="4" id="KW-1185">Reference proteome</keyword>
<evidence type="ECO:0000256" key="1">
    <source>
        <dbReference type="SAM" id="MobiDB-lite"/>
    </source>
</evidence>
<feature type="transmembrane region" description="Helical" evidence="2">
    <location>
        <begin position="26"/>
        <end position="48"/>
    </location>
</feature>
<evidence type="ECO:0000313" key="3">
    <source>
        <dbReference type="EMBL" id="EKF39278.1"/>
    </source>
</evidence>
<keyword evidence="2" id="KW-1133">Transmembrane helix</keyword>
<protein>
    <submittedName>
        <fullName evidence="3">Uncharacterized protein</fullName>
    </submittedName>
</protein>
<reference evidence="3 4" key="1">
    <citation type="journal article" date="2012" name="BMC Genomics">
        <title>Comparative genomic analysis of human infective Trypanosoma cruzi lineages with the bat-restricted subspecies T. cruzi marinkellei.</title>
        <authorList>
            <person name="Franzen O."/>
            <person name="Talavera-Lopez C."/>
            <person name="Ochaya S."/>
            <person name="Butler C.E."/>
            <person name="Messenger L.A."/>
            <person name="Lewis M.D."/>
            <person name="Llewellyn M.S."/>
            <person name="Marinkelle C.J."/>
            <person name="Tyler K.M."/>
            <person name="Miles M.A."/>
            <person name="Andersson B."/>
        </authorList>
    </citation>
    <scope>NUCLEOTIDE SEQUENCE [LARGE SCALE GENOMIC DNA]</scope>
    <source>
        <strain evidence="3 4">B7</strain>
    </source>
</reference>